<dbReference type="PANTHER" id="PTHR23092:SF15">
    <property type="entry name" value="INACTIVE NON-CANONICAL POLY(A) RNA POLYMERASE PROTEIN TRF4-2-RELATED"/>
    <property type="match status" value="1"/>
</dbReference>
<evidence type="ECO:0000259" key="4">
    <source>
        <dbReference type="Pfam" id="PF03828"/>
    </source>
</evidence>
<dbReference type="GO" id="GO:1990817">
    <property type="term" value="F:poly(A) RNA polymerase activity"/>
    <property type="evidence" value="ECO:0007669"/>
    <property type="project" value="InterPro"/>
</dbReference>
<evidence type="ECO:0000256" key="1">
    <source>
        <dbReference type="ARBA" id="ARBA00022723"/>
    </source>
</evidence>
<dbReference type="GO" id="GO:0046872">
    <property type="term" value="F:metal ion binding"/>
    <property type="evidence" value="ECO:0007669"/>
    <property type="project" value="UniProtKB-KW"/>
</dbReference>
<evidence type="ECO:0000313" key="7">
    <source>
        <dbReference type="EMBL" id="CAD9706047.1"/>
    </source>
</evidence>
<feature type="compositionally biased region" description="Acidic residues" evidence="3">
    <location>
        <begin position="201"/>
        <end position="220"/>
    </location>
</feature>
<dbReference type="GO" id="GO:0003729">
    <property type="term" value="F:mRNA binding"/>
    <property type="evidence" value="ECO:0007669"/>
    <property type="project" value="TreeGrafter"/>
</dbReference>
<dbReference type="GO" id="GO:0031499">
    <property type="term" value="C:TRAMP complex"/>
    <property type="evidence" value="ECO:0007669"/>
    <property type="project" value="TreeGrafter"/>
</dbReference>
<evidence type="ECO:0000313" key="6">
    <source>
        <dbReference type="EMBL" id="CAD9706044.1"/>
    </source>
</evidence>
<proteinExistence type="predicted"/>
<feature type="domain" description="Poly(A) RNA polymerase mitochondrial-like central palm" evidence="5">
    <location>
        <begin position="321"/>
        <end position="446"/>
    </location>
</feature>
<evidence type="ECO:0000256" key="3">
    <source>
        <dbReference type="SAM" id="MobiDB-lite"/>
    </source>
</evidence>
<dbReference type="GO" id="GO:0043634">
    <property type="term" value="P:polyadenylation-dependent ncRNA catabolic process"/>
    <property type="evidence" value="ECO:0007669"/>
    <property type="project" value="TreeGrafter"/>
</dbReference>
<dbReference type="InterPro" id="IPR002058">
    <property type="entry name" value="PAP_assoc"/>
</dbReference>
<dbReference type="EMBL" id="HBHK01026335">
    <property type="protein sequence ID" value="CAD9706047.1"/>
    <property type="molecule type" value="Transcribed_RNA"/>
</dbReference>
<reference evidence="7" key="1">
    <citation type="submission" date="2021-01" db="EMBL/GenBank/DDBJ databases">
        <authorList>
            <person name="Corre E."/>
            <person name="Pelletier E."/>
            <person name="Niang G."/>
            <person name="Scheremetjew M."/>
            <person name="Finn R."/>
            <person name="Kale V."/>
            <person name="Holt S."/>
            <person name="Cochrane G."/>
            <person name="Meng A."/>
            <person name="Brown T."/>
            <person name="Cohen L."/>
        </authorList>
    </citation>
    <scope>NUCLEOTIDE SEQUENCE</scope>
    <source>
        <strain evidence="7">NY070348D</strain>
    </source>
</reference>
<organism evidence="7">
    <name type="scientific">Mucochytrium quahogii</name>
    <dbReference type="NCBI Taxonomy" id="96639"/>
    <lineage>
        <taxon>Eukaryota</taxon>
        <taxon>Sar</taxon>
        <taxon>Stramenopiles</taxon>
        <taxon>Bigyra</taxon>
        <taxon>Labyrinthulomycetes</taxon>
        <taxon>Thraustochytrida</taxon>
        <taxon>Thraustochytriidae</taxon>
        <taxon>Mucochytrium</taxon>
    </lineage>
</organism>
<dbReference type="AlphaFoldDB" id="A0A7S2SPJ0"/>
<evidence type="ECO:0000259" key="5">
    <source>
        <dbReference type="Pfam" id="PF22600"/>
    </source>
</evidence>
<gene>
    <name evidence="6" type="ORF">QSP1433_LOCUS16556</name>
    <name evidence="7" type="ORF">QSP1433_LOCUS16557</name>
</gene>
<dbReference type="Gene3D" id="3.30.460.10">
    <property type="entry name" value="Beta Polymerase, domain 2"/>
    <property type="match status" value="1"/>
</dbReference>
<dbReference type="EMBL" id="HBHK01026334">
    <property type="protein sequence ID" value="CAD9706044.1"/>
    <property type="molecule type" value="Transcribed_RNA"/>
</dbReference>
<dbReference type="InterPro" id="IPR043519">
    <property type="entry name" value="NT_sf"/>
</dbReference>
<dbReference type="Gene3D" id="1.10.1410.10">
    <property type="match status" value="1"/>
</dbReference>
<dbReference type="GO" id="GO:0031123">
    <property type="term" value="P:RNA 3'-end processing"/>
    <property type="evidence" value="ECO:0007669"/>
    <property type="project" value="TreeGrafter"/>
</dbReference>
<feature type="region of interest" description="Disordered" evidence="3">
    <location>
        <begin position="200"/>
        <end position="225"/>
    </location>
</feature>
<feature type="domain" description="PAP-associated" evidence="4">
    <location>
        <begin position="516"/>
        <end position="572"/>
    </location>
</feature>
<sequence length="624" mass="70434">MEGRKRSRDISSRLGGTFSVDPCGNKKQRVVVDAADVVEFKHFGKKKVGESNASYYKRVLVHTDKLVERAEELASAPNAKKKRKARLADLLEIRAKVSALVGGGEEEDKQVDYVYFKNVGEKGKLESAENYYNRVLDTLDGRIKSYEDKFEENSFGTKNKRRLAAKRMVELVKLRISVRDLLGQNEVQVVEKEPVVKEPVVEEEEEEAFSLSDGDDDEEEVERKEPLKQPVFVPNSLAYADFEPDAQTSVVGKGIRDLLNKRDKTPSKQPKDSDQGFISVVEFDPRQVASSSVVKASGSSTSVPWLSGVSDEVRTRSTLLLHNEILRFCKFIGETAREKESRNEDVAKVKGLVSELYPDATVKVFGSMANDLCIPSSDIDMVLLDVPTNAIRRLSNNLRKREMVEHMEVIPFAKVPIIKLRLKGSAYTMDICFNEKGGPESGRMIRRLISQMPALRPITLVVKFFLDQRGLNEPYRGGVGSHLCLSLVVSMLQQVRKRLCVTKLNPGDRVEDLEDLGTLLLEFFELYGKRMNYDKVAISLRSGGSYFEKPNRWKNSNKIGLICCENPEEPDNDLGGSAFQYARVRRAFGHAYRVLRRKLEENNNTNAESILGSIIHIDETLEQR</sequence>
<accession>A0A7S2SPJ0</accession>
<dbReference type="CDD" id="cd05402">
    <property type="entry name" value="NT_PAP_TUTase"/>
    <property type="match status" value="1"/>
</dbReference>
<dbReference type="PANTHER" id="PTHR23092">
    <property type="entry name" value="POLY(A) RNA POLYMERASE"/>
    <property type="match status" value="1"/>
</dbReference>
<dbReference type="InterPro" id="IPR054708">
    <property type="entry name" value="MTPAP-like_central"/>
</dbReference>
<dbReference type="SUPFAM" id="SSF81631">
    <property type="entry name" value="PAP/OAS1 substrate-binding domain"/>
    <property type="match status" value="1"/>
</dbReference>
<evidence type="ECO:0008006" key="8">
    <source>
        <dbReference type="Google" id="ProtNLM"/>
    </source>
</evidence>
<keyword evidence="2" id="KW-0460">Magnesium</keyword>
<dbReference type="SUPFAM" id="SSF81301">
    <property type="entry name" value="Nucleotidyltransferase"/>
    <property type="match status" value="1"/>
</dbReference>
<name>A0A7S2SPJ0_9STRA</name>
<protein>
    <recommendedName>
        <fullName evidence="8">Polynucleotide adenylyltransferase</fullName>
    </recommendedName>
</protein>
<dbReference type="Pfam" id="PF22600">
    <property type="entry name" value="MTPAP-like_central"/>
    <property type="match status" value="1"/>
</dbReference>
<dbReference type="Pfam" id="PF03828">
    <property type="entry name" value="PAP_assoc"/>
    <property type="match status" value="1"/>
</dbReference>
<evidence type="ECO:0000256" key="2">
    <source>
        <dbReference type="ARBA" id="ARBA00022842"/>
    </source>
</evidence>
<dbReference type="GO" id="GO:0005730">
    <property type="term" value="C:nucleolus"/>
    <property type="evidence" value="ECO:0007669"/>
    <property type="project" value="TreeGrafter"/>
</dbReference>
<dbReference type="InterPro" id="IPR045862">
    <property type="entry name" value="Trf4-like"/>
</dbReference>
<keyword evidence="1" id="KW-0479">Metal-binding</keyword>